<evidence type="ECO:0000256" key="2">
    <source>
        <dbReference type="ARBA" id="ARBA00022448"/>
    </source>
</evidence>
<reference evidence="10 11" key="1">
    <citation type="submission" date="2021-03" db="EMBL/GenBank/DDBJ databases">
        <title>Antimicrobial resistance genes in bacteria isolated from Japanese honey, and their potential for conferring macrolide and lincosamide resistance in the American foulbrood pathogen Paenibacillus larvae.</title>
        <authorList>
            <person name="Okamoto M."/>
            <person name="Kumagai M."/>
            <person name="Kanamori H."/>
            <person name="Takamatsu D."/>
        </authorList>
    </citation>
    <scope>NUCLEOTIDE SEQUENCE [LARGE SCALE GENOMIC DNA]</scope>
    <source>
        <strain evidence="10 11">J42TS3</strain>
    </source>
</reference>
<evidence type="ECO:0000313" key="11">
    <source>
        <dbReference type="Proteomes" id="UP000679992"/>
    </source>
</evidence>
<dbReference type="CDD" id="cd06261">
    <property type="entry name" value="TM_PBP2"/>
    <property type="match status" value="1"/>
</dbReference>
<sequence length="216" mass="24115">MKLVLDNLEYLLTGAYYTLQITLVSMFFGLIIGLVVAVARLKGNAVIRNIARVYVSIIRGTPLMVQIFIVYFGLPDWGIHLSPMMSAYLSMSINIGAYLSETFRATIMSVDHGQTEAAQSLGMTPWQTMRFVVLPQAARIAIPPLGNSFIGMLKETSLVSVVTVVELFRAAQILVSRYYVAMPFFLAIGLMYWIMSTGLSIILNRIEKRLSKAYEI</sequence>
<dbReference type="PANTHER" id="PTHR30614:SF0">
    <property type="entry name" value="L-CYSTINE TRANSPORT SYSTEM PERMEASE PROTEIN TCYL"/>
    <property type="match status" value="1"/>
</dbReference>
<keyword evidence="4 8" id="KW-0812">Transmembrane</keyword>
<dbReference type="InterPro" id="IPR000515">
    <property type="entry name" value="MetI-like"/>
</dbReference>
<feature type="domain" description="ABC transmembrane type-1" evidence="9">
    <location>
        <begin position="15"/>
        <end position="203"/>
    </location>
</feature>
<keyword evidence="3" id="KW-1003">Cell membrane</keyword>
<dbReference type="NCBIfam" id="TIGR01726">
    <property type="entry name" value="HEQRo_perm_3TM"/>
    <property type="match status" value="1"/>
</dbReference>
<comment type="subcellular location">
    <subcellularLocation>
        <location evidence="1 8">Cell membrane</location>
        <topology evidence="1 8">Multi-pass membrane protein</topology>
    </subcellularLocation>
</comment>
<dbReference type="EMBL" id="BOSL01000009">
    <property type="protein sequence ID" value="GIP54006.1"/>
    <property type="molecule type" value="Genomic_DNA"/>
</dbReference>
<protein>
    <submittedName>
        <fullName evidence="10">L-cystine transport system permease protein YecS</fullName>
    </submittedName>
</protein>
<feature type="transmembrane region" description="Helical" evidence="8">
    <location>
        <begin position="53"/>
        <end position="74"/>
    </location>
</feature>
<feature type="transmembrane region" description="Helical" evidence="8">
    <location>
        <begin position="80"/>
        <end position="99"/>
    </location>
</feature>
<evidence type="ECO:0000256" key="4">
    <source>
        <dbReference type="ARBA" id="ARBA00022692"/>
    </source>
</evidence>
<dbReference type="RefSeq" id="WP_211021617.1">
    <property type="nucleotide sequence ID" value="NZ_BOSL01000009.1"/>
</dbReference>
<keyword evidence="5" id="KW-0029">Amino-acid transport</keyword>
<evidence type="ECO:0000259" key="9">
    <source>
        <dbReference type="PROSITE" id="PS50928"/>
    </source>
</evidence>
<proteinExistence type="inferred from homology"/>
<dbReference type="InterPro" id="IPR035906">
    <property type="entry name" value="MetI-like_sf"/>
</dbReference>
<organism evidence="10 11">
    <name type="scientific">Paenibacillus vini</name>
    <dbReference type="NCBI Taxonomy" id="1476024"/>
    <lineage>
        <taxon>Bacteria</taxon>
        <taxon>Bacillati</taxon>
        <taxon>Bacillota</taxon>
        <taxon>Bacilli</taxon>
        <taxon>Bacillales</taxon>
        <taxon>Paenibacillaceae</taxon>
        <taxon>Paenibacillus</taxon>
    </lineage>
</organism>
<dbReference type="InterPro" id="IPR010065">
    <property type="entry name" value="AA_ABC_transptr_permease_3TM"/>
</dbReference>
<feature type="transmembrane region" description="Helical" evidence="8">
    <location>
        <begin position="20"/>
        <end position="41"/>
    </location>
</feature>
<evidence type="ECO:0000256" key="5">
    <source>
        <dbReference type="ARBA" id="ARBA00022970"/>
    </source>
</evidence>
<comment type="caution">
    <text evidence="10">The sequence shown here is derived from an EMBL/GenBank/DDBJ whole genome shotgun (WGS) entry which is preliminary data.</text>
</comment>
<evidence type="ECO:0000256" key="6">
    <source>
        <dbReference type="ARBA" id="ARBA00022989"/>
    </source>
</evidence>
<dbReference type="InterPro" id="IPR043429">
    <property type="entry name" value="ArtM/GltK/GlnP/TcyL/YhdX-like"/>
</dbReference>
<evidence type="ECO:0000256" key="7">
    <source>
        <dbReference type="ARBA" id="ARBA00023136"/>
    </source>
</evidence>
<dbReference type="Pfam" id="PF00528">
    <property type="entry name" value="BPD_transp_1"/>
    <property type="match status" value="1"/>
</dbReference>
<keyword evidence="11" id="KW-1185">Reference proteome</keyword>
<evidence type="ECO:0000313" key="10">
    <source>
        <dbReference type="EMBL" id="GIP54006.1"/>
    </source>
</evidence>
<dbReference type="PANTHER" id="PTHR30614">
    <property type="entry name" value="MEMBRANE COMPONENT OF AMINO ACID ABC TRANSPORTER"/>
    <property type="match status" value="1"/>
</dbReference>
<dbReference type="Gene3D" id="1.10.3720.10">
    <property type="entry name" value="MetI-like"/>
    <property type="match status" value="1"/>
</dbReference>
<accession>A0ABQ4MDC7</accession>
<dbReference type="SUPFAM" id="SSF161098">
    <property type="entry name" value="MetI-like"/>
    <property type="match status" value="1"/>
</dbReference>
<dbReference type="PROSITE" id="PS50928">
    <property type="entry name" value="ABC_TM1"/>
    <property type="match status" value="1"/>
</dbReference>
<keyword evidence="6 8" id="KW-1133">Transmembrane helix</keyword>
<gene>
    <name evidence="10" type="primary">yecS</name>
    <name evidence="10" type="ORF">J42TS3_30410</name>
</gene>
<evidence type="ECO:0000256" key="8">
    <source>
        <dbReference type="RuleBase" id="RU363032"/>
    </source>
</evidence>
<keyword evidence="2 8" id="KW-0813">Transport</keyword>
<evidence type="ECO:0000256" key="1">
    <source>
        <dbReference type="ARBA" id="ARBA00004651"/>
    </source>
</evidence>
<dbReference type="Proteomes" id="UP000679992">
    <property type="component" value="Unassembled WGS sequence"/>
</dbReference>
<evidence type="ECO:0000256" key="3">
    <source>
        <dbReference type="ARBA" id="ARBA00022475"/>
    </source>
</evidence>
<name>A0ABQ4MDC7_9BACL</name>
<keyword evidence="7 8" id="KW-0472">Membrane</keyword>
<comment type="similarity">
    <text evidence="8">Belongs to the binding-protein-dependent transport system permease family.</text>
</comment>
<feature type="transmembrane region" description="Helical" evidence="8">
    <location>
        <begin position="181"/>
        <end position="203"/>
    </location>
</feature>